<sequence>MDERCGMLSKSVPIVTMPQSTKLELPKLPFITVDWNPKPTLQPRPDTKLLAGDPPRIIKI</sequence>
<dbReference type="AlphaFoldDB" id="A0A915JDZ1"/>
<dbReference type="WBParaSite" id="nRc.2.0.1.t24735-RA">
    <property type="protein sequence ID" value="nRc.2.0.1.t24735-RA"/>
    <property type="gene ID" value="nRc.2.0.1.g24735"/>
</dbReference>
<evidence type="ECO:0000313" key="1">
    <source>
        <dbReference type="Proteomes" id="UP000887565"/>
    </source>
</evidence>
<reference evidence="2" key="1">
    <citation type="submission" date="2022-11" db="UniProtKB">
        <authorList>
            <consortium name="WormBaseParasite"/>
        </authorList>
    </citation>
    <scope>IDENTIFICATION</scope>
</reference>
<keyword evidence="1" id="KW-1185">Reference proteome</keyword>
<proteinExistence type="predicted"/>
<protein>
    <submittedName>
        <fullName evidence="2">Uncharacterized protein</fullName>
    </submittedName>
</protein>
<name>A0A915JDZ1_ROMCU</name>
<organism evidence="1 2">
    <name type="scientific">Romanomermis culicivorax</name>
    <name type="common">Nematode worm</name>
    <dbReference type="NCBI Taxonomy" id="13658"/>
    <lineage>
        <taxon>Eukaryota</taxon>
        <taxon>Metazoa</taxon>
        <taxon>Ecdysozoa</taxon>
        <taxon>Nematoda</taxon>
        <taxon>Enoplea</taxon>
        <taxon>Dorylaimia</taxon>
        <taxon>Mermithida</taxon>
        <taxon>Mermithoidea</taxon>
        <taxon>Mermithidae</taxon>
        <taxon>Romanomermis</taxon>
    </lineage>
</organism>
<accession>A0A915JDZ1</accession>
<dbReference type="Proteomes" id="UP000887565">
    <property type="component" value="Unplaced"/>
</dbReference>
<evidence type="ECO:0000313" key="2">
    <source>
        <dbReference type="WBParaSite" id="nRc.2.0.1.t24735-RA"/>
    </source>
</evidence>